<evidence type="ECO:0000313" key="1">
    <source>
        <dbReference type="EMBL" id="KAH7320686.1"/>
    </source>
</evidence>
<protein>
    <recommendedName>
        <fullName evidence="3">AB hydrolase-1 domain-containing protein</fullName>
    </recommendedName>
</protein>
<gene>
    <name evidence="1" type="ORF">B0I35DRAFT_427603</name>
</gene>
<reference evidence="1" key="1">
    <citation type="journal article" date="2021" name="Nat. Commun.">
        <title>Genetic determinants of endophytism in the Arabidopsis root mycobiome.</title>
        <authorList>
            <person name="Mesny F."/>
            <person name="Miyauchi S."/>
            <person name="Thiergart T."/>
            <person name="Pickel B."/>
            <person name="Atanasova L."/>
            <person name="Karlsson M."/>
            <person name="Huettel B."/>
            <person name="Barry K.W."/>
            <person name="Haridas S."/>
            <person name="Chen C."/>
            <person name="Bauer D."/>
            <person name="Andreopoulos W."/>
            <person name="Pangilinan J."/>
            <person name="LaButti K."/>
            <person name="Riley R."/>
            <person name="Lipzen A."/>
            <person name="Clum A."/>
            <person name="Drula E."/>
            <person name="Henrissat B."/>
            <person name="Kohler A."/>
            <person name="Grigoriev I.V."/>
            <person name="Martin F.M."/>
            <person name="Hacquard S."/>
        </authorList>
    </citation>
    <scope>NUCLEOTIDE SEQUENCE</scope>
    <source>
        <strain evidence="1">MPI-CAGE-CH-0235</strain>
    </source>
</reference>
<organism evidence="1 2">
    <name type="scientific">Stachybotrys elegans</name>
    <dbReference type="NCBI Taxonomy" id="80388"/>
    <lineage>
        <taxon>Eukaryota</taxon>
        <taxon>Fungi</taxon>
        <taxon>Dikarya</taxon>
        <taxon>Ascomycota</taxon>
        <taxon>Pezizomycotina</taxon>
        <taxon>Sordariomycetes</taxon>
        <taxon>Hypocreomycetidae</taxon>
        <taxon>Hypocreales</taxon>
        <taxon>Stachybotryaceae</taxon>
        <taxon>Stachybotrys</taxon>
    </lineage>
</organism>
<dbReference type="EMBL" id="JAGPNK010000005">
    <property type="protein sequence ID" value="KAH7320686.1"/>
    <property type="molecule type" value="Genomic_DNA"/>
</dbReference>
<evidence type="ECO:0008006" key="3">
    <source>
        <dbReference type="Google" id="ProtNLM"/>
    </source>
</evidence>
<accession>A0A8K0SYU0</accession>
<dbReference type="OrthoDB" id="294702at2759"/>
<dbReference type="Proteomes" id="UP000813444">
    <property type="component" value="Unassembled WGS sequence"/>
</dbReference>
<name>A0A8K0SYU0_9HYPO</name>
<keyword evidence="2" id="KW-1185">Reference proteome</keyword>
<dbReference type="InterPro" id="IPR029058">
    <property type="entry name" value="AB_hydrolase_fold"/>
</dbReference>
<dbReference type="SUPFAM" id="SSF53474">
    <property type="entry name" value="alpha/beta-Hydrolases"/>
    <property type="match status" value="1"/>
</dbReference>
<evidence type="ECO:0000313" key="2">
    <source>
        <dbReference type="Proteomes" id="UP000813444"/>
    </source>
</evidence>
<proteinExistence type="predicted"/>
<dbReference type="Gene3D" id="3.40.50.1820">
    <property type="entry name" value="alpha/beta hydrolase"/>
    <property type="match status" value="1"/>
</dbReference>
<comment type="caution">
    <text evidence="1">The sequence shown here is derived from an EMBL/GenBank/DDBJ whole genome shotgun (WGS) entry which is preliminary data.</text>
</comment>
<sequence>MDDLPSVLADARFSREIQLQNVAGLETCRVKYADFGHGDEASGDQRVLLFMGPLFGTRWIHVFKDGLAKQHKVRMLMIDRPGFGGTDAVDIKQRLEATREIVVALLQRLEIRHVSVACQSAGTVYALDLLLHHPEILCPDRPYLAIGAPWIHPSHTDALPMAIASRLPAAALGTVDKLASFIQTTVNPIMLSGFGAAPAGEASEDDESSKLEASLLPKVMEKAFREGVHGMSDDVVVLMHKVEGTEGWSDWGDYDTLLPRLVAALQAGGKRLAVDIFFAEKDFLVGDFGKKGTNWLKACFERVSQDIELRTEVVPGSDHDSLWDLKFGIHRRVLAKMQGTE</sequence>
<dbReference type="AlphaFoldDB" id="A0A8K0SYU0"/>